<organism evidence="2 3">
    <name type="scientific">Rotaria sordida</name>
    <dbReference type="NCBI Taxonomy" id="392033"/>
    <lineage>
        <taxon>Eukaryota</taxon>
        <taxon>Metazoa</taxon>
        <taxon>Spiralia</taxon>
        <taxon>Gnathifera</taxon>
        <taxon>Rotifera</taxon>
        <taxon>Eurotatoria</taxon>
        <taxon>Bdelloidea</taxon>
        <taxon>Philodinida</taxon>
        <taxon>Philodinidae</taxon>
        <taxon>Rotaria</taxon>
    </lineage>
</organism>
<evidence type="ECO:0000313" key="3">
    <source>
        <dbReference type="Proteomes" id="UP000663874"/>
    </source>
</evidence>
<sequence>PETPIYNYATPTSTVTTTDSSTYSA</sequence>
<dbReference type="EMBL" id="CAJOBE010025175">
    <property type="protein sequence ID" value="CAF4266960.1"/>
    <property type="molecule type" value="Genomic_DNA"/>
</dbReference>
<gene>
    <name evidence="2" type="ORF">FNK824_LOCUS39325</name>
</gene>
<protein>
    <submittedName>
        <fullName evidence="2">Uncharacterized protein</fullName>
    </submittedName>
</protein>
<comment type="caution">
    <text evidence="2">The sequence shown here is derived from an EMBL/GenBank/DDBJ whole genome shotgun (WGS) entry which is preliminary data.</text>
</comment>
<dbReference type="AlphaFoldDB" id="A0A820FV39"/>
<evidence type="ECO:0000256" key="1">
    <source>
        <dbReference type="SAM" id="MobiDB-lite"/>
    </source>
</evidence>
<evidence type="ECO:0000313" key="2">
    <source>
        <dbReference type="EMBL" id="CAF4266960.1"/>
    </source>
</evidence>
<accession>A0A820FV39</accession>
<dbReference type="Proteomes" id="UP000663874">
    <property type="component" value="Unassembled WGS sequence"/>
</dbReference>
<name>A0A820FV39_9BILA</name>
<feature type="non-terminal residue" evidence="2">
    <location>
        <position position="1"/>
    </location>
</feature>
<feature type="compositionally biased region" description="Low complexity" evidence="1">
    <location>
        <begin position="10"/>
        <end position="25"/>
    </location>
</feature>
<reference evidence="2" key="1">
    <citation type="submission" date="2021-02" db="EMBL/GenBank/DDBJ databases">
        <authorList>
            <person name="Nowell W R."/>
        </authorList>
    </citation>
    <scope>NUCLEOTIDE SEQUENCE</scope>
</reference>
<proteinExistence type="predicted"/>
<feature type="region of interest" description="Disordered" evidence="1">
    <location>
        <begin position="1"/>
        <end position="25"/>
    </location>
</feature>